<evidence type="ECO:0000256" key="1">
    <source>
        <dbReference type="ARBA" id="ARBA00004496"/>
    </source>
</evidence>
<evidence type="ECO:0000256" key="2">
    <source>
        <dbReference type="ARBA" id="ARBA00022490"/>
    </source>
</evidence>
<name>A0ABV7N9H2_9STAP</name>
<dbReference type="EC" id="3.1.3.-" evidence="7"/>
<keyword evidence="9" id="KW-1185">Reference proteome</keyword>
<protein>
    <recommendedName>
        <fullName evidence="6 7">D,D-heptose 1,7-bisphosphate phosphatase</fullName>
        <ecNumber evidence="7">3.1.3.-</ecNumber>
    </recommendedName>
</protein>
<dbReference type="PANTHER" id="PTHR42891">
    <property type="entry name" value="D-GLYCERO-BETA-D-MANNO-HEPTOSE-1,7-BISPHOSPHATE 7-PHOSPHATASE"/>
    <property type="match status" value="1"/>
</dbReference>
<gene>
    <name evidence="8" type="ORF">ACFOEO_13140</name>
</gene>
<keyword evidence="2 7" id="KW-0963">Cytoplasm</keyword>
<dbReference type="RefSeq" id="WP_380656843.1">
    <property type="nucleotide sequence ID" value="NZ_JBHRVQ010000001.1"/>
</dbReference>
<keyword evidence="5 7" id="KW-0119">Carbohydrate metabolism</keyword>
<evidence type="ECO:0000256" key="4">
    <source>
        <dbReference type="ARBA" id="ARBA00022801"/>
    </source>
</evidence>
<evidence type="ECO:0000256" key="5">
    <source>
        <dbReference type="ARBA" id="ARBA00023277"/>
    </source>
</evidence>
<dbReference type="Pfam" id="PF13242">
    <property type="entry name" value="Hydrolase_like"/>
    <property type="match status" value="1"/>
</dbReference>
<dbReference type="PANTHER" id="PTHR42891:SF1">
    <property type="entry name" value="D-GLYCERO-BETA-D-MANNO-HEPTOSE-1,7-BISPHOSPHATE 7-PHOSPHATASE"/>
    <property type="match status" value="1"/>
</dbReference>
<dbReference type="InterPro" id="IPR006543">
    <property type="entry name" value="Histidinol-phos"/>
</dbReference>
<keyword evidence="4 7" id="KW-0378">Hydrolase</keyword>
<evidence type="ECO:0000256" key="7">
    <source>
        <dbReference type="PIRNR" id="PIRNR004682"/>
    </source>
</evidence>
<dbReference type="PIRSF" id="PIRSF004682">
    <property type="entry name" value="GmhB"/>
    <property type="match status" value="1"/>
</dbReference>
<reference evidence="9" key="1">
    <citation type="journal article" date="2019" name="Int. J. Syst. Evol. Microbiol.">
        <title>The Global Catalogue of Microorganisms (GCM) 10K type strain sequencing project: providing services to taxonomists for standard genome sequencing and annotation.</title>
        <authorList>
            <consortium name="The Broad Institute Genomics Platform"/>
            <consortium name="The Broad Institute Genome Sequencing Center for Infectious Disease"/>
            <person name="Wu L."/>
            <person name="Ma J."/>
        </authorList>
    </citation>
    <scope>NUCLEOTIDE SEQUENCE [LARGE SCALE GENOMIC DNA]</scope>
    <source>
        <strain evidence="9">CCM 7756</strain>
    </source>
</reference>
<evidence type="ECO:0000256" key="3">
    <source>
        <dbReference type="ARBA" id="ARBA00022723"/>
    </source>
</evidence>
<dbReference type="CDD" id="cd07503">
    <property type="entry name" value="HAD_HisB-N"/>
    <property type="match status" value="1"/>
</dbReference>
<dbReference type="InterPro" id="IPR004446">
    <property type="entry name" value="Heptose_bisP_phosphatase"/>
</dbReference>
<comment type="subcellular location">
    <subcellularLocation>
        <location evidence="1 7">Cytoplasm</location>
    </subcellularLocation>
</comment>
<evidence type="ECO:0000313" key="8">
    <source>
        <dbReference type="EMBL" id="MFC3389529.1"/>
    </source>
</evidence>
<dbReference type="SUPFAM" id="SSF56784">
    <property type="entry name" value="HAD-like"/>
    <property type="match status" value="1"/>
</dbReference>
<keyword evidence="3" id="KW-0479">Metal-binding</keyword>
<dbReference type="Proteomes" id="UP001595637">
    <property type="component" value="Unassembled WGS sequence"/>
</dbReference>
<dbReference type="Gene3D" id="3.40.50.1000">
    <property type="entry name" value="HAD superfamily/HAD-like"/>
    <property type="match status" value="1"/>
</dbReference>
<comment type="similarity">
    <text evidence="7">Belongs to the gmhB family.</text>
</comment>
<dbReference type="NCBIfam" id="TIGR01656">
    <property type="entry name" value="Histidinol-ppas"/>
    <property type="match status" value="1"/>
</dbReference>
<accession>A0ABV7N9H2</accession>
<evidence type="ECO:0000256" key="6">
    <source>
        <dbReference type="ARBA" id="ARBA00031828"/>
    </source>
</evidence>
<comment type="caution">
    <text evidence="8">The sequence shown here is derived from an EMBL/GenBank/DDBJ whole genome shotgun (WGS) entry which is preliminary data.</text>
</comment>
<dbReference type="EMBL" id="JBHRVQ010000001">
    <property type="protein sequence ID" value="MFC3389529.1"/>
    <property type="molecule type" value="Genomic_DNA"/>
</dbReference>
<sequence length="173" mass="19388">MQKAIFLDRDGVINEVLTRRVRFVNTPQDLFIIEGAPKAIKQFNDAGFKVFIVTNQGGLGLGFLSETALNRIHDVLIERLKAYGARVDDIAYCPHKPSSGCPCRKPKAGMLTDLASHHNILLRDSYMAGDRETDIAAGKNAGVRTVLINKNDRMFDADHQFDTLLEFSNWLIR</sequence>
<dbReference type="InterPro" id="IPR006549">
    <property type="entry name" value="HAD-SF_hydro_IIIA"/>
</dbReference>
<dbReference type="NCBIfam" id="TIGR01662">
    <property type="entry name" value="HAD-SF-IIIA"/>
    <property type="match status" value="1"/>
</dbReference>
<proteinExistence type="inferred from homology"/>
<dbReference type="InterPro" id="IPR023214">
    <property type="entry name" value="HAD_sf"/>
</dbReference>
<dbReference type="InterPro" id="IPR036412">
    <property type="entry name" value="HAD-like_sf"/>
</dbReference>
<organism evidence="8 9">
    <name type="scientific">Salinicoccus sesuvii</name>
    <dbReference type="NCBI Taxonomy" id="868281"/>
    <lineage>
        <taxon>Bacteria</taxon>
        <taxon>Bacillati</taxon>
        <taxon>Bacillota</taxon>
        <taxon>Bacilli</taxon>
        <taxon>Bacillales</taxon>
        <taxon>Staphylococcaceae</taxon>
        <taxon>Salinicoccus</taxon>
    </lineage>
</organism>
<evidence type="ECO:0000313" key="9">
    <source>
        <dbReference type="Proteomes" id="UP001595637"/>
    </source>
</evidence>